<dbReference type="EMBL" id="AM428359">
    <property type="protein sequence ID" value="CAN62543.1"/>
    <property type="molecule type" value="Genomic_DNA"/>
</dbReference>
<accession>A5AJS5</accession>
<evidence type="ECO:0000259" key="1">
    <source>
        <dbReference type="Pfam" id="PF10551"/>
    </source>
</evidence>
<gene>
    <name evidence="2" type="ORF">VITISV_042507</name>
</gene>
<dbReference type="PANTHER" id="PTHR31973:SF113">
    <property type="entry name" value="PROTEIN FAR1-RELATED SEQUENCE 5-LIKE"/>
    <property type="match status" value="1"/>
</dbReference>
<feature type="domain" description="MULE transposase" evidence="1">
    <location>
        <begin position="148"/>
        <end position="242"/>
    </location>
</feature>
<evidence type="ECO:0000313" key="2">
    <source>
        <dbReference type="EMBL" id="CAN62543.1"/>
    </source>
</evidence>
<organism evidence="2">
    <name type="scientific">Vitis vinifera</name>
    <name type="common">Grape</name>
    <dbReference type="NCBI Taxonomy" id="29760"/>
    <lineage>
        <taxon>Eukaryota</taxon>
        <taxon>Viridiplantae</taxon>
        <taxon>Streptophyta</taxon>
        <taxon>Embryophyta</taxon>
        <taxon>Tracheophyta</taxon>
        <taxon>Spermatophyta</taxon>
        <taxon>Magnoliopsida</taxon>
        <taxon>eudicotyledons</taxon>
        <taxon>Gunneridae</taxon>
        <taxon>Pentapetalae</taxon>
        <taxon>rosids</taxon>
        <taxon>Vitales</taxon>
        <taxon>Vitaceae</taxon>
        <taxon>Viteae</taxon>
        <taxon>Vitis</taxon>
    </lineage>
</organism>
<proteinExistence type="predicted"/>
<dbReference type="InterPro" id="IPR018289">
    <property type="entry name" value="MULE_transposase_dom"/>
</dbReference>
<dbReference type="AlphaFoldDB" id="A5AJS5"/>
<sequence>MARSNDVIDEVGIMLLHKGNWVQNGNTYHFKGSEESLNVVGDESITKFNYEPLERSNVVEWNMNGLDMMSRDNRHASSWLVGESMRQTYQVGRRYCPKDILGDIRNKYGVQISYDKAWRAREFSLNSIRGSPKESYGISGFHTSIRLVIVVDGTFLKSKYLGTLFVAASKDGNNQIYPLAFGIGDSENYASWEWFLTKLYDVIGHVDDLVVVSDRHGSIEKVVQKLFLHASHGVCTYHLGQNLKTKFKNVVVHKLFHDVAHAY</sequence>
<dbReference type="Pfam" id="PF10551">
    <property type="entry name" value="MULE"/>
    <property type="match status" value="1"/>
</dbReference>
<dbReference type="PANTHER" id="PTHR31973">
    <property type="entry name" value="POLYPROTEIN, PUTATIVE-RELATED"/>
    <property type="match status" value="1"/>
</dbReference>
<protein>
    <recommendedName>
        <fullName evidence="1">MULE transposase domain-containing protein</fullName>
    </recommendedName>
</protein>
<reference evidence="2" key="1">
    <citation type="journal article" date="2007" name="PLoS ONE">
        <title>The first genome sequence of an elite grapevine cultivar (Pinot noir Vitis vinifera L.): coping with a highly heterozygous genome.</title>
        <authorList>
            <person name="Velasco R."/>
            <person name="Zharkikh A."/>
            <person name="Troggio M."/>
            <person name="Cartwright D.A."/>
            <person name="Cestaro A."/>
            <person name="Pruss D."/>
            <person name="Pindo M."/>
            <person name="FitzGerald L.M."/>
            <person name="Vezzulli S."/>
            <person name="Reid J."/>
            <person name="Malacarne G."/>
            <person name="Iliev D."/>
            <person name="Coppola G."/>
            <person name="Wardell B."/>
            <person name="Micheletti D."/>
            <person name="Macalma T."/>
            <person name="Facci M."/>
            <person name="Mitchell J.T."/>
            <person name="Perazzolli M."/>
            <person name="Eldredge G."/>
            <person name="Gatto P."/>
            <person name="Oyzerski R."/>
            <person name="Moretto M."/>
            <person name="Gutin N."/>
            <person name="Stefanini M."/>
            <person name="Chen Y."/>
            <person name="Segala C."/>
            <person name="Davenport C."/>
            <person name="Dematte L."/>
            <person name="Mraz A."/>
            <person name="Battilana J."/>
            <person name="Stormo K."/>
            <person name="Costa F."/>
            <person name="Tao Q."/>
            <person name="Si-Ammour A."/>
            <person name="Harkins T."/>
            <person name="Lackey A."/>
            <person name="Perbost C."/>
            <person name="Taillon B."/>
            <person name="Stella A."/>
            <person name="Solovyev V."/>
            <person name="Fawcett J.A."/>
            <person name="Sterck L."/>
            <person name="Vandepoele K."/>
            <person name="Grando S.M."/>
            <person name="Toppo S."/>
            <person name="Moser C."/>
            <person name="Lanchbury J."/>
            <person name="Bogden R."/>
            <person name="Skolnick M."/>
            <person name="Sgaramella V."/>
            <person name="Bhatnagar S.K."/>
            <person name="Fontana P."/>
            <person name="Gutin A."/>
            <person name="Van de Peer Y."/>
            <person name="Salamini F."/>
            <person name="Viola R."/>
        </authorList>
    </citation>
    <scope>NUCLEOTIDE SEQUENCE</scope>
</reference>
<name>A5AJS5_VITVI</name>